<dbReference type="Proteomes" id="UP000291116">
    <property type="component" value="Unassembled WGS sequence"/>
</dbReference>
<feature type="region of interest" description="Disordered" evidence="1">
    <location>
        <begin position="33"/>
        <end position="81"/>
    </location>
</feature>
<feature type="compositionally biased region" description="Low complexity" evidence="1">
    <location>
        <begin position="33"/>
        <end position="53"/>
    </location>
</feature>
<organism evidence="2 3">
    <name type="scientific">Pseudo-nitzschia multistriata</name>
    <dbReference type="NCBI Taxonomy" id="183589"/>
    <lineage>
        <taxon>Eukaryota</taxon>
        <taxon>Sar</taxon>
        <taxon>Stramenopiles</taxon>
        <taxon>Ochrophyta</taxon>
        <taxon>Bacillariophyta</taxon>
        <taxon>Bacillariophyceae</taxon>
        <taxon>Bacillariophycidae</taxon>
        <taxon>Bacillariales</taxon>
        <taxon>Bacillariaceae</taxon>
        <taxon>Pseudo-nitzschia</taxon>
    </lineage>
</organism>
<protein>
    <submittedName>
        <fullName evidence="2">Uncharacterized protein</fullName>
    </submittedName>
</protein>
<dbReference type="EMBL" id="CAACVS010000335">
    <property type="protein sequence ID" value="VEU41121.1"/>
    <property type="molecule type" value="Genomic_DNA"/>
</dbReference>
<keyword evidence="3" id="KW-1185">Reference proteome</keyword>
<name>A0A448ZGK9_9STRA</name>
<reference evidence="2 3" key="1">
    <citation type="submission" date="2019-01" db="EMBL/GenBank/DDBJ databases">
        <authorList>
            <person name="Ferrante I. M."/>
        </authorList>
    </citation>
    <scope>NUCLEOTIDE SEQUENCE [LARGE SCALE GENOMIC DNA]</scope>
    <source>
        <strain evidence="2 3">B856</strain>
    </source>
</reference>
<evidence type="ECO:0000313" key="3">
    <source>
        <dbReference type="Proteomes" id="UP000291116"/>
    </source>
</evidence>
<dbReference type="AlphaFoldDB" id="A0A448ZGK9"/>
<feature type="compositionally biased region" description="Polar residues" evidence="1">
    <location>
        <begin position="61"/>
        <end position="72"/>
    </location>
</feature>
<evidence type="ECO:0000313" key="2">
    <source>
        <dbReference type="EMBL" id="VEU41121.1"/>
    </source>
</evidence>
<evidence type="ECO:0000256" key="1">
    <source>
        <dbReference type="SAM" id="MobiDB-lite"/>
    </source>
</evidence>
<gene>
    <name evidence="2" type="ORF">PSNMU_V1.4_AUG-EV-PASAV3_0080870</name>
</gene>
<proteinExistence type="predicted"/>
<sequence>MFARAYNLFENKRWGQRTRLSYIETVCAVYQSSPQPSSSSSSSASALLPGSLGDAEGIETGSPSSPLGSRTCTPVELDPGEAGAVSAAESSALLRSSSDRLASNEARRLVASAMFETFRRSRTAREDANCSPSSDTSNVCCFLVCLYSSSRFED</sequence>
<accession>A0A448ZGK9</accession>